<feature type="region of interest" description="Disordered" evidence="1">
    <location>
        <begin position="238"/>
        <end position="258"/>
    </location>
</feature>
<protein>
    <submittedName>
        <fullName evidence="2">Uncharacterized protein</fullName>
    </submittedName>
</protein>
<dbReference type="EMBL" id="MU004233">
    <property type="protein sequence ID" value="KAF2671373.1"/>
    <property type="molecule type" value="Genomic_DNA"/>
</dbReference>
<proteinExistence type="predicted"/>
<reference evidence="2" key="1">
    <citation type="journal article" date="2020" name="Stud. Mycol.">
        <title>101 Dothideomycetes genomes: a test case for predicting lifestyles and emergence of pathogens.</title>
        <authorList>
            <person name="Haridas S."/>
            <person name="Albert R."/>
            <person name="Binder M."/>
            <person name="Bloem J."/>
            <person name="Labutti K."/>
            <person name="Salamov A."/>
            <person name="Andreopoulos B."/>
            <person name="Baker S."/>
            <person name="Barry K."/>
            <person name="Bills G."/>
            <person name="Bluhm B."/>
            <person name="Cannon C."/>
            <person name="Castanera R."/>
            <person name="Culley D."/>
            <person name="Daum C."/>
            <person name="Ezra D."/>
            <person name="Gonzalez J."/>
            <person name="Henrissat B."/>
            <person name="Kuo A."/>
            <person name="Liang C."/>
            <person name="Lipzen A."/>
            <person name="Lutzoni F."/>
            <person name="Magnuson J."/>
            <person name="Mondo S."/>
            <person name="Nolan M."/>
            <person name="Ohm R."/>
            <person name="Pangilinan J."/>
            <person name="Park H.-J."/>
            <person name="Ramirez L."/>
            <person name="Alfaro M."/>
            <person name="Sun H."/>
            <person name="Tritt A."/>
            <person name="Yoshinaga Y."/>
            <person name="Zwiers L.-H."/>
            <person name="Turgeon B."/>
            <person name="Goodwin S."/>
            <person name="Spatafora J."/>
            <person name="Crous P."/>
            <person name="Grigoriev I."/>
        </authorList>
    </citation>
    <scope>NUCLEOTIDE SEQUENCE</scope>
    <source>
        <strain evidence="2">CBS 115976</strain>
    </source>
</reference>
<organism evidence="2 3">
    <name type="scientific">Microthyrium microscopicum</name>
    <dbReference type="NCBI Taxonomy" id="703497"/>
    <lineage>
        <taxon>Eukaryota</taxon>
        <taxon>Fungi</taxon>
        <taxon>Dikarya</taxon>
        <taxon>Ascomycota</taxon>
        <taxon>Pezizomycotina</taxon>
        <taxon>Dothideomycetes</taxon>
        <taxon>Dothideomycetes incertae sedis</taxon>
        <taxon>Microthyriales</taxon>
        <taxon>Microthyriaceae</taxon>
        <taxon>Microthyrium</taxon>
    </lineage>
</organism>
<evidence type="ECO:0000256" key="1">
    <source>
        <dbReference type="SAM" id="MobiDB-lite"/>
    </source>
</evidence>
<dbReference type="AlphaFoldDB" id="A0A6A6UIS6"/>
<name>A0A6A6UIS6_9PEZI</name>
<feature type="compositionally biased region" description="Low complexity" evidence="1">
    <location>
        <begin position="241"/>
        <end position="254"/>
    </location>
</feature>
<keyword evidence="3" id="KW-1185">Reference proteome</keyword>
<feature type="compositionally biased region" description="Basic and acidic residues" evidence="1">
    <location>
        <begin position="104"/>
        <end position="121"/>
    </location>
</feature>
<sequence>MFLVLLLDIKYPLAAFLFFLCSQRSHKGQFGALIVLLSVLYWYTANEMSRHISRFIPQGTVRRDIEYWEERSRQVSPNGSLSAGPRRRRHRSLPPKPPEPASPDLREGLRHAEPSGPHFKDTSWTPPPLRHISRRQTKFSSEIDERKAKRPVAKHSCGHYQQIATVGVPHGEDHPKTIADTGNGYIVVGPAFVAEKDKAPEDQLRVPQKCPTCHSNDITTELMKDINELLVSYRGEELARPESPVSETSSTTSEEVVEEKLPYTTAQIEELVDRAAWGLAMADAECGNFPSLGARVAAAERWVRWSTRRPL</sequence>
<gene>
    <name evidence="2" type="ORF">BT63DRAFT_412414</name>
</gene>
<feature type="region of interest" description="Disordered" evidence="1">
    <location>
        <begin position="75"/>
        <end position="155"/>
    </location>
</feature>
<evidence type="ECO:0000313" key="3">
    <source>
        <dbReference type="Proteomes" id="UP000799302"/>
    </source>
</evidence>
<dbReference type="Proteomes" id="UP000799302">
    <property type="component" value="Unassembled WGS sequence"/>
</dbReference>
<accession>A0A6A6UIS6</accession>
<evidence type="ECO:0000313" key="2">
    <source>
        <dbReference type="EMBL" id="KAF2671373.1"/>
    </source>
</evidence>